<dbReference type="GO" id="GO:0016887">
    <property type="term" value="F:ATP hydrolysis activity"/>
    <property type="evidence" value="ECO:0007669"/>
    <property type="project" value="InterPro"/>
</dbReference>
<keyword evidence="4 10" id="KW-0812">Transmembrane</keyword>
<evidence type="ECO:0000256" key="7">
    <source>
        <dbReference type="ARBA" id="ARBA00022840"/>
    </source>
</evidence>
<dbReference type="CDD" id="cd18587">
    <property type="entry name" value="ABC_6TM_LapB_like"/>
    <property type="match status" value="1"/>
</dbReference>
<comment type="caution">
    <text evidence="14">The sequence shown here is derived from an EMBL/GenBank/DDBJ whole genome shotgun (WGS) entry which is preliminary data.</text>
</comment>
<dbReference type="PROSITE" id="PS50929">
    <property type="entry name" value="ABC_TM1F"/>
    <property type="match status" value="1"/>
</dbReference>
<dbReference type="Proteomes" id="UP000028073">
    <property type="component" value="Unassembled WGS sequence"/>
</dbReference>
<dbReference type="PANTHER" id="PTHR43394:SF1">
    <property type="entry name" value="ATP-BINDING CASSETTE SUB-FAMILY B MEMBER 10, MITOCHONDRIAL"/>
    <property type="match status" value="1"/>
</dbReference>
<keyword evidence="3" id="KW-1003">Cell membrane</keyword>
<evidence type="ECO:0000256" key="1">
    <source>
        <dbReference type="ARBA" id="ARBA00004651"/>
    </source>
</evidence>
<dbReference type="AlphaFoldDB" id="A0A081N9H3"/>
<keyword evidence="7" id="KW-0067">ATP-binding</keyword>
<dbReference type="InterPro" id="IPR003593">
    <property type="entry name" value="AAA+_ATPase"/>
</dbReference>
<feature type="transmembrane region" description="Helical" evidence="10">
    <location>
        <begin position="272"/>
        <end position="294"/>
    </location>
</feature>
<keyword evidence="2" id="KW-0813">Transport</keyword>
<feature type="domain" description="ABC transmembrane type-1" evidence="12">
    <location>
        <begin position="166"/>
        <end position="444"/>
    </location>
</feature>
<dbReference type="InterPro" id="IPR017750">
    <property type="entry name" value="ATPase_T1SS"/>
</dbReference>
<evidence type="ECO:0008006" key="16">
    <source>
        <dbReference type="Google" id="ProtNLM"/>
    </source>
</evidence>
<evidence type="ECO:0000256" key="4">
    <source>
        <dbReference type="ARBA" id="ARBA00022692"/>
    </source>
</evidence>
<sequence>MSLTYRDDVDRQNDPLIQCLEEITQYFRLDTKVETLLAGLPLSEKKLLPSDFQRAMTRAGLESTLSEQTLSSLSASDLPAVLLMLNDTAMVVYQVDVKDGIAVVGTTESGRKKVSLQQLEGVYSGCLISVDSTPDVQQPLTEEKPSNAYGWFREAIVPYWGTYRDVLLASLMVNLFALVSPLFVMNVYDRVVPNQAYETLWMLVAGVLIAFSFDFAIKLIRASAIDHAGKQIDIRLSSRLLEKILGLKLSARPGATGSFMNNLAEFDSIRQFLTSATILTLIDLPFVFLFLALITWIAPVLVVIPLSCMLLAAAIAYFINSPLQKAIESSQQMSCQRQSFLLETLLGLEAIKTSSAEGQYQYHWERFNQKLAELNLKVRKLQLYSNQTATFILQTGTILIISTGVYLIGSGALSMGGLIAVMMISGRCTAPVIQSIGLLNQFQRTRQAMDYTDSLMKLPQERTDNKHFLVPEQCRGKIRFDHICFSYPDSPPLLKDISLDIQSGERVAILGRMGSGKSTLLQLIMGLWESSDGHICLDDVDIRQIDPAFLRSQVGYVPQTITLFSGSIRDNLLMGRQGISDESLIHAVKQAGLGSMLSAHPLGLDFQVGEAGRNLSGGQIQSIGLARALLGDPTILVLDEPSSAMDNRAEAQLIKTLSELKNKTLLIVTHKKSLVDVADKVIVLEQGRVAGIKDSLESTSVKMHSKEMELA</sequence>
<evidence type="ECO:0000256" key="3">
    <source>
        <dbReference type="ARBA" id="ARBA00022475"/>
    </source>
</evidence>
<dbReference type="Pfam" id="PF00664">
    <property type="entry name" value="ABC_membrane"/>
    <property type="match status" value="1"/>
</dbReference>
<dbReference type="GO" id="GO:0006508">
    <property type="term" value="P:proteolysis"/>
    <property type="evidence" value="ECO:0007669"/>
    <property type="project" value="InterPro"/>
</dbReference>
<dbReference type="PANTHER" id="PTHR43394">
    <property type="entry name" value="ATP-DEPENDENT PERMEASE MDL1, MITOCHONDRIAL"/>
    <property type="match status" value="1"/>
</dbReference>
<dbReference type="OrthoDB" id="9806127at2"/>
<dbReference type="GO" id="GO:0005524">
    <property type="term" value="F:ATP binding"/>
    <property type="evidence" value="ECO:0007669"/>
    <property type="project" value="UniProtKB-KW"/>
</dbReference>
<evidence type="ECO:0000256" key="2">
    <source>
        <dbReference type="ARBA" id="ARBA00022448"/>
    </source>
</evidence>
<dbReference type="NCBIfam" id="TIGR03375">
    <property type="entry name" value="type_I_sec_LssB"/>
    <property type="match status" value="1"/>
</dbReference>
<dbReference type="SMART" id="SM00382">
    <property type="entry name" value="AAA"/>
    <property type="match status" value="1"/>
</dbReference>
<dbReference type="GO" id="GO:0015421">
    <property type="term" value="F:ABC-type oligopeptide transporter activity"/>
    <property type="evidence" value="ECO:0007669"/>
    <property type="project" value="TreeGrafter"/>
</dbReference>
<dbReference type="InterPro" id="IPR005074">
    <property type="entry name" value="Peptidase_C39"/>
</dbReference>
<evidence type="ECO:0000259" key="11">
    <source>
        <dbReference type="PROSITE" id="PS50893"/>
    </source>
</evidence>
<evidence type="ECO:0000313" key="14">
    <source>
        <dbReference type="EMBL" id="KEQ15096.1"/>
    </source>
</evidence>
<keyword evidence="5" id="KW-0547">Nucleotide-binding</keyword>
<feature type="transmembrane region" description="Helical" evidence="10">
    <location>
        <begin position="300"/>
        <end position="319"/>
    </location>
</feature>
<dbReference type="GO" id="GO:0008233">
    <property type="term" value="F:peptidase activity"/>
    <property type="evidence" value="ECO:0007669"/>
    <property type="project" value="InterPro"/>
</dbReference>
<dbReference type="GO" id="GO:0005886">
    <property type="term" value="C:plasma membrane"/>
    <property type="evidence" value="ECO:0007669"/>
    <property type="project" value="UniProtKB-SubCell"/>
</dbReference>
<keyword evidence="6" id="KW-0378">Hydrolase</keyword>
<feature type="domain" description="Peptidase C39" evidence="13">
    <location>
        <begin position="8"/>
        <end position="130"/>
    </location>
</feature>
<dbReference type="InterPro" id="IPR039421">
    <property type="entry name" value="Type_1_exporter"/>
</dbReference>
<feature type="transmembrane region" description="Helical" evidence="10">
    <location>
        <begin position="200"/>
        <end position="220"/>
    </location>
</feature>
<gene>
    <name evidence="14" type="ORF">GZ78_24860</name>
</gene>
<evidence type="ECO:0000256" key="9">
    <source>
        <dbReference type="ARBA" id="ARBA00023136"/>
    </source>
</evidence>
<evidence type="ECO:0000256" key="8">
    <source>
        <dbReference type="ARBA" id="ARBA00022989"/>
    </source>
</evidence>
<comment type="subcellular location">
    <subcellularLocation>
        <location evidence="1">Cell membrane</location>
        <topology evidence="1">Multi-pass membrane protein</topology>
    </subcellularLocation>
</comment>
<dbReference type="SUPFAM" id="SSF90123">
    <property type="entry name" value="ABC transporter transmembrane region"/>
    <property type="match status" value="1"/>
</dbReference>
<dbReference type="PROSITE" id="PS50990">
    <property type="entry name" value="PEPTIDASE_C39"/>
    <property type="match status" value="1"/>
</dbReference>
<dbReference type="Gene3D" id="3.40.50.300">
    <property type="entry name" value="P-loop containing nucleotide triphosphate hydrolases"/>
    <property type="match status" value="1"/>
</dbReference>
<dbReference type="EMBL" id="JOKH01000007">
    <property type="protein sequence ID" value="KEQ15096.1"/>
    <property type="molecule type" value="Genomic_DNA"/>
</dbReference>
<reference evidence="14 15" key="1">
    <citation type="submission" date="2014-06" db="EMBL/GenBank/DDBJ databases">
        <title>Whole Genome Sequences of Three Symbiotic Endozoicomonas Bacteria.</title>
        <authorList>
            <person name="Neave M.J."/>
            <person name="Apprill A."/>
            <person name="Voolstra C.R."/>
        </authorList>
    </citation>
    <scope>NUCLEOTIDE SEQUENCE [LARGE SCALE GENOMIC DNA]</scope>
    <source>
        <strain evidence="14 15">DSM 25634</strain>
    </source>
</reference>
<name>A0A081N9H3_9GAMM</name>
<organism evidence="14 15">
    <name type="scientific">Endozoicomonas numazuensis</name>
    <dbReference type="NCBI Taxonomy" id="1137799"/>
    <lineage>
        <taxon>Bacteria</taxon>
        <taxon>Pseudomonadati</taxon>
        <taxon>Pseudomonadota</taxon>
        <taxon>Gammaproteobacteria</taxon>
        <taxon>Oceanospirillales</taxon>
        <taxon>Endozoicomonadaceae</taxon>
        <taxon>Endozoicomonas</taxon>
    </lineage>
</organism>
<dbReference type="Gene3D" id="1.20.1560.10">
    <property type="entry name" value="ABC transporter type 1, transmembrane domain"/>
    <property type="match status" value="1"/>
</dbReference>
<dbReference type="PROSITE" id="PS50893">
    <property type="entry name" value="ABC_TRANSPORTER_2"/>
    <property type="match status" value="1"/>
</dbReference>
<dbReference type="InterPro" id="IPR027417">
    <property type="entry name" value="P-loop_NTPase"/>
</dbReference>
<protein>
    <recommendedName>
        <fullName evidence="16">ABC transporter</fullName>
    </recommendedName>
</protein>
<evidence type="ECO:0000256" key="5">
    <source>
        <dbReference type="ARBA" id="ARBA00022741"/>
    </source>
</evidence>
<dbReference type="RefSeq" id="WP_034841605.1">
    <property type="nucleotide sequence ID" value="NZ_JOKH01000007.1"/>
</dbReference>
<dbReference type="eggNOG" id="COG2274">
    <property type="taxonomic scope" value="Bacteria"/>
</dbReference>
<dbReference type="Pfam" id="PF00005">
    <property type="entry name" value="ABC_tran"/>
    <property type="match status" value="1"/>
</dbReference>
<feature type="transmembrane region" description="Helical" evidence="10">
    <location>
        <begin position="389"/>
        <end position="409"/>
    </location>
</feature>
<evidence type="ECO:0000256" key="10">
    <source>
        <dbReference type="SAM" id="Phobius"/>
    </source>
</evidence>
<keyword evidence="8 10" id="KW-1133">Transmembrane helix</keyword>
<feature type="domain" description="ABC transporter" evidence="11">
    <location>
        <begin position="478"/>
        <end position="711"/>
    </location>
</feature>
<evidence type="ECO:0000259" key="13">
    <source>
        <dbReference type="PROSITE" id="PS50990"/>
    </source>
</evidence>
<dbReference type="Pfam" id="PF03412">
    <property type="entry name" value="Peptidase_C39"/>
    <property type="match status" value="1"/>
</dbReference>
<evidence type="ECO:0000313" key="15">
    <source>
        <dbReference type="Proteomes" id="UP000028073"/>
    </source>
</evidence>
<dbReference type="InterPro" id="IPR011527">
    <property type="entry name" value="ABC1_TM_dom"/>
</dbReference>
<dbReference type="InterPro" id="IPR036640">
    <property type="entry name" value="ABC1_TM_sf"/>
</dbReference>
<keyword evidence="15" id="KW-1185">Reference proteome</keyword>
<accession>A0A081N9H3</accession>
<evidence type="ECO:0000259" key="12">
    <source>
        <dbReference type="PROSITE" id="PS50929"/>
    </source>
</evidence>
<dbReference type="InterPro" id="IPR003439">
    <property type="entry name" value="ABC_transporter-like_ATP-bd"/>
</dbReference>
<evidence type="ECO:0000256" key="6">
    <source>
        <dbReference type="ARBA" id="ARBA00022801"/>
    </source>
</evidence>
<dbReference type="STRING" id="1137799.GZ78_24860"/>
<dbReference type="Gene3D" id="3.90.70.10">
    <property type="entry name" value="Cysteine proteinases"/>
    <property type="match status" value="1"/>
</dbReference>
<proteinExistence type="predicted"/>
<dbReference type="FunFam" id="3.40.50.300:FF:000299">
    <property type="entry name" value="ABC transporter ATP-binding protein/permease"/>
    <property type="match status" value="1"/>
</dbReference>
<keyword evidence="9 10" id="KW-0472">Membrane</keyword>
<dbReference type="SUPFAM" id="SSF52540">
    <property type="entry name" value="P-loop containing nucleoside triphosphate hydrolases"/>
    <property type="match status" value="1"/>
</dbReference>
<feature type="transmembrane region" description="Helical" evidence="10">
    <location>
        <begin position="166"/>
        <end position="188"/>
    </location>
</feature>